<name>A0ACC0W5M6_9STRA</name>
<accession>A0ACC0W5M6</accession>
<organism evidence="1 2">
    <name type="scientific">Peronosclerospora sorghi</name>
    <dbReference type="NCBI Taxonomy" id="230839"/>
    <lineage>
        <taxon>Eukaryota</taxon>
        <taxon>Sar</taxon>
        <taxon>Stramenopiles</taxon>
        <taxon>Oomycota</taxon>
        <taxon>Peronosporomycetes</taxon>
        <taxon>Peronosporales</taxon>
        <taxon>Peronosporaceae</taxon>
        <taxon>Peronosclerospora</taxon>
    </lineage>
</organism>
<keyword evidence="2" id="KW-1185">Reference proteome</keyword>
<protein>
    <submittedName>
        <fullName evidence="1">Uncharacterized protein</fullName>
    </submittedName>
</protein>
<evidence type="ECO:0000313" key="2">
    <source>
        <dbReference type="Proteomes" id="UP001163321"/>
    </source>
</evidence>
<gene>
    <name evidence="1" type="ORF">PsorP6_005840</name>
</gene>
<dbReference type="Proteomes" id="UP001163321">
    <property type="component" value="Chromosome 4"/>
</dbReference>
<dbReference type="EMBL" id="CM047583">
    <property type="protein sequence ID" value="KAI9914024.1"/>
    <property type="molecule type" value="Genomic_DNA"/>
</dbReference>
<proteinExistence type="predicted"/>
<comment type="caution">
    <text evidence="1">The sequence shown here is derived from an EMBL/GenBank/DDBJ whole genome shotgun (WGS) entry which is preliminary data.</text>
</comment>
<sequence length="370" mass="41577">MQRKCLCSRDPPCPTCRWLQAEEPHRQPAKEEAGGKRQYEKWTPDVTDALLESMESSNQDGATWYSRYRNSGKKAGGSTKVDGRTKRHLIDELVQALETQGYTKDAKKVKAKVESFETIYRGATREMERTGMGVTEEDIAKGYSIWEEKVKGMYPDFERLDRIMGERVAANPPPDATADDAASILIFGSAPNTGGEGGADAVGSDVESRAGDDLLSVNASTSSTPDGSPHFAPPVALTPHKRRFSAGTSDSVTSTTSKRSSRFNLSNELEKRQLAEFAALQEKMQVEWKKHEWEREKLTMEMDLRREERESEVEFRRRELELQNKEMDLRLEEAAERRLLLQLQLRKLEAASSSPRGPPESHLSSSLASY</sequence>
<reference evidence="1 2" key="1">
    <citation type="journal article" date="2022" name="bioRxiv">
        <title>The genome of the oomycete Peronosclerospora sorghi, a cosmopolitan pathogen of maize and sorghum, is inflated with dispersed pseudogenes.</title>
        <authorList>
            <person name="Fletcher K."/>
            <person name="Martin F."/>
            <person name="Isakeit T."/>
            <person name="Cavanaugh K."/>
            <person name="Magill C."/>
            <person name="Michelmore R."/>
        </authorList>
    </citation>
    <scope>NUCLEOTIDE SEQUENCE [LARGE SCALE GENOMIC DNA]</scope>
    <source>
        <strain evidence="1">P6</strain>
    </source>
</reference>
<evidence type="ECO:0000313" key="1">
    <source>
        <dbReference type="EMBL" id="KAI9914024.1"/>
    </source>
</evidence>